<dbReference type="PANTHER" id="PTHR32114:SF2">
    <property type="entry name" value="ABC TRANSPORTER ABCH.3"/>
    <property type="match status" value="1"/>
</dbReference>
<comment type="caution">
    <text evidence="7">The sequence shown here is derived from an EMBL/GenBank/DDBJ whole genome shotgun (WGS) entry which is preliminary data.</text>
</comment>
<gene>
    <name evidence="7" type="ORF">QQ91_0007605</name>
</gene>
<reference evidence="7 8" key="1">
    <citation type="journal article" date="2015" name="Genome Announc.">
        <title>Draft Genome Sequence of Filamentous Marine Cyanobacterium Lyngbya confervoides Strain BDU141951.</title>
        <authorList>
            <person name="Chandrababunaidu M.M."/>
            <person name="Sen D."/>
            <person name="Tripathy S."/>
        </authorList>
    </citation>
    <scope>NUCLEOTIDE SEQUENCE [LARGE SCALE GENOMIC DNA]</scope>
    <source>
        <strain evidence="7 8">BDU141951</strain>
    </source>
</reference>
<evidence type="ECO:0000313" key="7">
    <source>
        <dbReference type="EMBL" id="MCM1982688.1"/>
    </source>
</evidence>
<evidence type="ECO:0000259" key="6">
    <source>
        <dbReference type="Pfam" id="PF13476"/>
    </source>
</evidence>
<evidence type="ECO:0000256" key="1">
    <source>
        <dbReference type="ARBA" id="ARBA00006930"/>
    </source>
</evidence>
<name>A0ABD4T2G2_9CYAN</name>
<evidence type="ECO:0000256" key="3">
    <source>
        <dbReference type="ARBA" id="ARBA00013368"/>
    </source>
</evidence>
<dbReference type="RefSeq" id="WP_166274610.1">
    <property type="nucleotide sequence ID" value="NZ_JTHE03000044.1"/>
</dbReference>
<evidence type="ECO:0000256" key="2">
    <source>
        <dbReference type="ARBA" id="ARBA00011322"/>
    </source>
</evidence>
<feature type="coiled-coil region" evidence="4">
    <location>
        <begin position="516"/>
        <end position="546"/>
    </location>
</feature>
<evidence type="ECO:0000256" key="4">
    <source>
        <dbReference type="SAM" id="Coils"/>
    </source>
</evidence>
<dbReference type="InterPro" id="IPR038729">
    <property type="entry name" value="Rad50/SbcC_AAA"/>
</dbReference>
<dbReference type="PANTHER" id="PTHR32114">
    <property type="entry name" value="ABC TRANSPORTER ABCH.3"/>
    <property type="match status" value="1"/>
</dbReference>
<keyword evidence="8" id="KW-1185">Reference proteome</keyword>
<evidence type="ECO:0000259" key="5">
    <source>
        <dbReference type="Pfam" id="PF02463"/>
    </source>
</evidence>
<keyword evidence="4" id="KW-0175">Coiled coil</keyword>
<proteinExistence type="inferred from homology"/>
<dbReference type="InterPro" id="IPR003395">
    <property type="entry name" value="RecF/RecN/SMC_N"/>
</dbReference>
<feature type="domain" description="Rad50/SbcC-type AAA" evidence="6">
    <location>
        <begin position="6"/>
        <end position="259"/>
    </location>
</feature>
<feature type="coiled-coil region" evidence="4">
    <location>
        <begin position="229"/>
        <end position="259"/>
    </location>
</feature>
<dbReference type="InterPro" id="IPR027417">
    <property type="entry name" value="P-loop_NTPase"/>
</dbReference>
<dbReference type="Pfam" id="PF02463">
    <property type="entry name" value="SMC_N"/>
    <property type="match status" value="1"/>
</dbReference>
<dbReference type="AlphaFoldDB" id="A0ABD4T2G2"/>
<accession>A0ABD4T2G2</accession>
<comment type="subunit">
    <text evidence="2">Heterodimer of SbcC and SbcD.</text>
</comment>
<feature type="domain" description="RecF/RecN/SMC N-terminal" evidence="5">
    <location>
        <begin position="282"/>
        <end position="908"/>
    </location>
</feature>
<feature type="coiled-coil region" evidence="4">
    <location>
        <begin position="673"/>
        <end position="707"/>
    </location>
</feature>
<protein>
    <recommendedName>
        <fullName evidence="3">Nuclease SbcCD subunit C</fullName>
    </recommendedName>
</protein>
<dbReference type="Pfam" id="PF13476">
    <property type="entry name" value="AAA_23"/>
    <property type="match status" value="1"/>
</dbReference>
<comment type="similarity">
    <text evidence="1">Belongs to the SMC family. SbcC subfamily.</text>
</comment>
<sequence>MQILNLALKNFKGHADSFFEFAQGTNAICGENGAGKTSLIEAIAWVLFDHCDYQKKELVRMGSKTAQASVEFLSSLDDRCYRVSRSTRGYDYEIYDPQLNTKLNIRKREDVHCWLCEHLGVPPATDLSRLFAETIGIPQGTFTADFLKRPADRKRIFDPILKVEEYKQAYEQSRTLEAYARGQVEQLTQHLAIQTSQLADWDQIKTQIAQLTTEISADQAAIAQSTTSFNQQQAELQRMQETVNQIHQLEAKAQALQQDRVRQDTHHQQIQNSLQQAQSADHLCQTHQADYDCYLRIQQQWQQIQQQQQTQQRLIKQREKITAVRQSLAIQHSTLETRLDTLAQRAVELQALQPLVVEQEQLEEQQQALRSRLQDLAIQQSQIQQWQAQLTQNQARQAELVAQIEAVEAHQDQLQRLPTLEQDHQQTLKALGHCELSQDWLTKIQAIFQRGKQDRDRHRAAVQEILSQLAAQPGTTKIAEVLKEGAILNTGLLKSLHQLLVELDEAASPDRLNLKLKDLNQQIQSLQSLKSQVQALRLQRQQLQTLVQEQSACQGKIDQNLAALQDQPTLQDQLYRCEQHLAQLNNPKQQIQMLQQQLQERATLHQQVEQLADQLDQQQKQIDAVTAKLSDFEELEDAMNQAQAILRQCQPGYQIYLQHQQIAAQVRPLTTALAESETHRQRLQSAHEDLQGNIQALAATVDQSQLQAIQQQVKQTLIQLSQLQGGLAPKQQRLQALEADEKQRQEIEAACQRDRQLLQQRQQTCDFIQEARRIYQHSGPRISELYLQGITFEADRLFRELLNRPDVALRWTEDYDIQVQENGHWRTFKSLSGGEQMCAALAVRLALLKTLADIDVAFFDEPTTNMDKLRRSQLAEAIGNLRSFQQLFVISHDDTFENITEHIIRVNSPQR</sequence>
<dbReference type="EMBL" id="JTHE03000044">
    <property type="protein sequence ID" value="MCM1982688.1"/>
    <property type="molecule type" value="Genomic_DNA"/>
</dbReference>
<evidence type="ECO:0000313" key="8">
    <source>
        <dbReference type="Proteomes" id="UP000031561"/>
    </source>
</evidence>
<dbReference type="SUPFAM" id="SSF52540">
    <property type="entry name" value="P-loop containing nucleoside triphosphate hydrolases"/>
    <property type="match status" value="1"/>
</dbReference>
<feature type="coiled-coil region" evidence="4">
    <location>
        <begin position="594"/>
        <end position="635"/>
    </location>
</feature>
<organism evidence="7 8">
    <name type="scientific">Lyngbya confervoides BDU141951</name>
    <dbReference type="NCBI Taxonomy" id="1574623"/>
    <lineage>
        <taxon>Bacteria</taxon>
        <taxon>Bacillati</taxon>
        <taxon>Cyanobacteriota</taxon>
        <taxon>Cyanophyceae</taxon>
        <taxon>Oscillatoriophycideae</taxon>
        <taxon>Oscillatoriales</taxon>
        <taxon>Microcoleaceae</taxon>
        <taxon>Lyngbya</taxon>
    </lineage>
</organism>
<dbReference type="Proteomes" id="UP000031561">
    <property type="component" value="Unassembled WGS sequence"/>
</dbReference>
<dbReference type="Gene3D" id="3.40.50.300">
    <property type="entry name" value="P-loop containing nucleotide triphosphate hydrolases"/>
    <property type="match status" value="2"/>
</dbReference>